<gene>
    <name evidence="11" type="ORF">WDU93_07710</name>
</gene>
<feature type="region of interest" description="Disordered" evidence="8">
    <location>
        <begin position="29"/>
        <end position="58"/>
    </location>
</feature>
<dbReference type="InterPro" id="IPR050487">
    <property type="entry name" value="FtsQ_DivIB"/>
</dbReference>
<dbReference type="EMBL" id="JBBDGN010000006">
    <property type="protein sequence ID" value="MEJ1091581.1"/>
    <property type="molecule type" value="Genomic_DNA"/>
</dbReference>
<evidence type="ECO:0000313" key="12">
    <source>
        <dbReference type="Proteomes" id="UP001366085"/>
    </source>
</evidence>
<sequence length="309" mass="32357">MAESAPDPVAADTVETVELSDVVAPVVKTTGSAVPSGPAPSVAEPVPPAADPDETLGRPLTSADVWRAARARRKALRAEIRRFTQRSRRRRMVWWGSIGAVAALVLGTLIAAYSPLFAVEKVTVAGAGTLDADAVEAALAGQIGTPLALVDRSEVRSALLEFPMIETYSLELRPPHELLVRVVERTPIGVVKTDAGYSLLDAAGVVLSTTPERPEGAALLEITGGPESDAFASAGLVMRSLPAELRKTVTDVAASSVDDVTLTLEGDRTVVWGNAEQSSRKAYTLDKLIAARPDATSYDVSSPDVAVVG</sequence>
<evidence type="ECO:0000256" key="9">
    <source>
        <dbReference type="SAM" id="Phobius"/>
    </source>
</evidence>
<evidence type="ECO:0000256" key="3">
    <source>
        <dbReference type="ARBA" id="ARBA00022618"/>
    </source>
</evidence>
<accession>A0ABU8LJS8</accession>
<dbReference type="InterPro" id="IPR034746">
    <property type="entry name" value="POTRA"/>
</dbReference>
<evidence type="ECO:0000256" key="7">
    <source>
        <dbReference type="ARBA" id="ARBA00023306"/>
    </source>
</evidence>
<dbReference type="PANTHER" id="PTHR37820:SF1">
    <property type="entry name" value="CELL DIVISION PROTEIN FTSQ"/>
    <property type="match status" value="1"/>
</dbReference>
<dbReference type="Gene3D" id="3.10.20.310">
    <property type="entry name" value="membrane protein fhac"/>
    <property type="match status" value="1"/>
</dbReference>
<evidence type="ECO:0000313" key="11">
    <source>
        <dbReference type="EMBL" id="MEJ1091581.1"/>
    </source>
</evidence>
<evidence type="ECO:0000256" key="5">
    <source>
        <dbReference type="ARBA" id="ARBA00022989"/>
    </source>
</evidence>
<dbReference type="RefSeq" id="WP_337319239.1">
    <property type="nucleotide sequence ID" value="NZ_JBBDGN010000006.1"/>
</dbReference>
<evidence type="ECO:0000256" key="6">
    <source>
        <dbReference type="ARBA" id="ARBA00023136"/>
    </source>
</evidence>
<evidence type="ECO:0000256" key="1">
    <source>
        <dbReference type="ARBA" id="ARBA00004370"/>
    </source>
</evidence>
<dbReference type="InterPro" id="IPR013685">
    <property type="entry name" value="POTRA_FtsQ_type"/>
</dbReference>
<feature type="compositionally biased region" description="Low complexity" evidence="8">
    <location>
        <begin position="31"/>
        <end position="44"/>
    </location>
</feature>
<evidence type="ECO:0000256" key="2">
    <source>
        <dbReference type="ARBA" id="ARBA00022475"/>
    </source>
</evidence>
<keyword evidence="6 9" id="KW-0472">Membrane</keyword>
<feature type="transmembrane region" description="Helical" evidence="9">
    <location>
        <begin position="92"/>
        <end position="113"/>
    </location>
</feature>
<keyword evidence="7" id="KW-0131">Cell cycle</keyword>
<comment type="caution">
    <text evidence="11">The sequence shown here is derived from an EMBL/GenBank/DDBJ whole genome shotgun (WGS) entry which is preliminary data.</text>
</comment>
<keyword evidence="2" id="KW-1003">Cell membrane</keyword>
<dbReference type="Proteomes" id="UP001366085">
    <property type="component" value="Unassembled WGS sequence"/>
</dbReference>
<keyword evidence="3" id="KW-0132">Cell division</keyword>
<keyword evidence="4 9" id="KW-0812">Transmembrane</keyword>
<comment type="subcellular location">
    <subcellularLocation>
        <location evidence="1">Membrane</location>
    </subcellularLocation>
</comment>
<dbReference type="PROSITE" id="PS51779">
    <property type="entry name" value="POTRA"/>
    <property type="match status" value="1"/>
</dbReference>
<dbReference type="Pfam" id="PF03799">
    <property type="entry name" value="FtsQ_DivIB_C"/>
    <property type="match status" value="1"/>
</dbReference>
<organism evidence="11 12">
    <name type="scientific">Microbacterium istanbulense</name>
    <dbReference type="NCBI Taxonomy" id="3122049"/>
    <lineage>
        <taxon>Bacteria</taxon>
        <taxon>Bacillati</taxon>
        <taxon>Actinomycetota</taxon>
        <taxon>Actinomycetes</taxon>
        <taxon>Micrococcales</taxon>
        <taxon>Microbacteriaceae</taxon>
        <taxon>Microbacterium</taxon>
    </lineage>
</organism>
<feature type="domain" description="POTRA" evidence="10">
    <location>
        <begin position="117"/>
        <end position="185"/>
    </location>
</feature>
<reference evidence="11 12" key="1">
    <citation type="submission" date="2024-02" db="EMBL/GenBank/DDBJ databases">
        <authorList>
            <person name="Saticioglu I.B."/>
        </authorList>
    </citation>
    <scope>NUCLEOTIDE SEQUENCE [LARGE SCALE GENOMIC DNA]</scope>
    <source>
        <strain evidence="11 12">Mu-43</strain>
    </source>
</reference>
<evidence type="ECO:0000256" key="8">
    <source>
        <dbReference type="SAM" id="MobiDB-lite"/>
    </source>
</evidence>
<keyword evidence="5 9" id="KW-1133">Transmembrane helix</keyword>
<dbReference type="PANTHER" id="PTHR37820">
    <property type="entry name" value="CELL DIVISION PROTEIN DIVIB"/>
    <property type="match status" value="1"/>
</dbReference>
<dbReference type="Pfam" id="PF08478">
    <property type="entry name" value="POTRA_1"/>
    <property type="match status" value="1"/>
</dbReference>
<dbReference type="InterPro" id="IPR005548">
    <property type="entry name" value="Cell_div_FtsQ/DivIB_C"/>
</dbReference>
<evidence type="ECO:0000259" key="10">
    <source>
        <dbReference type="PROSITE" id="PS51779"/>
    </source>
</evidence>
<name>A0ABU8LJS8_9MICO</name>
<keyword evidence="12" id="KW-1185">Reference proteome</keyword>
<protein>
    <submittedName>
        <fullName evidence="11">FtsQ-type POTRA domain-containing protein</fullName>
    </submittedName>
</protein>
<evidence type="ECO:0000256" key="4">
    <source>
        <dbReference type="ARBA" id="ARBA00022692"/>
    </source>
</evidence>
<proteinExistence type="predicted"/>